<dbReference type="Pfam" id="PF07568">
    <property type="entry name" value="HisKA_2"/>
    <property type="match status" value="1"/>
</dbReference>
<dbReference type="InterPro" id="IPR000700">
    <property type="entry name" value="PAS-assoc_C"/>
</dbReference>
<evidence type="ECO:0000256" key="1">
    <source>
        <dbReference type="ARBA" id="ARBA00022553"/>
    </source>
</evidence>
<dbReference type="Pfam" id="PF02518">
    <property type="entry name" value="HATPase_c"/>
    <property type="match status" value="1"/>
</dbReference>
<keyword evidence="10" id="KW-1185">Reference proteome</keyword>
<reference evidence="9 10" key="1">
    <citation type="submission" date="2019-11" db="EMBL/GenBank/DDBJ databases">
        <title>Draft genome sequence of Paludibacterium sp. dN18-1.</title>
        <authorList>
            <person name="Im W.-T."/>
        </authorList>
    </citation>
    <scope>NUCLEOTIDE SEQUENCE [LARGE SCALE GENOMIC DNA]</scope>
    <source>
        <strain evidence="10">dN 18-1</strain>
    </source>
</reference>
<name>A0A844GBE6_9NEIS</name>
<dbReference type="InterPro" id="IPR035965">
    <property type="entry name" value="PAS-like_dom_sf"/>
</dbReference>
<feature type="domain" description="PAS" evidence="7">
    <location>
        <begin position="26"/>
        <end position="71"/>
    </location>
</feature>
<evidence type="ECO:0000256" key="5">
    <source>
        <dbReference type="ARBA" id="ARBA00022840"/>
    </source>
</evidence>
<dbReference type="SUPFAM" id="SSF55874">
    <property type="entry name" value="ATPase domain of HSP90 chaperone/DNA topoisomerase II/histidine kinase"/>
    <property type="match status" value="1"/>
</dbReference>
<evidence type="ECO:0000259" key="7">
    <source>
        <dbReference type="PROSITE" id="PS50112"/>
    </source>
</evidence>
<dbReference type="CDD" id="cd00130">
    <property type="entry name" value="PAS"/>
    <property type="match status" value="1"/>
</dbReference>
<dbReference type="InterPro" id="IPR000014">
    <property type="entry name" value="PAS"/>
</dbReference>
<dbReference type="NCBIfam" id="TIGR00229">
    <property type="entry name" value="sensory_box"/>
    <property type="match status" value="1"/>
</dbReference>
<evidence type="ECO:0000256" key="6">
    <source>
        <dbReference type="ARBA" id="ARBA00023012"/>
    </source>
</evidence>
<keyword evidence="1" id="KW-0597">Phosphoprotein</keyword>
<evidence type="ECO:0000256" key="2">
    <source>
        <dbReference type="ARBA" id="ARBA00022679"/>
    </source>
</evidence>
<dbReference type="EMBL" id="WLYX01000001">
    <property type="protein sequence ID" value="MTD32558.1"/>
    <property type="molecule type" value="Genomic_DNA"/>
</dbReference>
<sequence length="370" mass="41107">MKSPGVIAMVREVSRERQAERQWQKIEARCQQVVESALDGLIMIDQHGVIVLVNPAAEAMFGYRREELIGQPLSILIPARFLPRHDDLVTAYLHCPTGRSPGQQRGIIGQRRDGSEFPAEVGLSPLHNSDGLQVLATITDMSARMAAQAQIEQSLREKTALLNEVHHRVKNNLQVISSLLNLQTRHASAETRRVMAESQNHVKAMALIHQLLYERGDFSRVHIGVYLQRLLILLHHSMNPDGQQVQLTHRGLDTPVFLDLQRAIPCGLLVNELVTNALKHAFPDGRSGNIEVVLSGSANHQAELQINDDGIGIPDHIQPGAVPTLGFQLLPMLVEQLKGQWELQRKPEGGTRISLRFTGSSHEESADDAR</sequence>
<dbReference type="GO" id="GO:0016301">
    <property type="term" value="F:kinase activity"/>
    <property type="evidence" value="ECO:0007669"/>
    <property type="project" value="UniProtKB-KW"/>
</dbReference>
<dbReference type="SMART" id="SM00387">
    <property type="entry name" value="HATPase_c"/>
    <property type="match status" value="1"/>
</dbReference>
<organism evidence="9 10">
    <name type="scientific">Paludibacterium denitrificans</name>
    <dbReference type="NCBI Taxonomy" id="2675226"/>
    <lineage>
        <taxon>Bacteria</taxon>
        <taxon>Pseudomonadati</taxon>
        <taxon>Pseudomonadota</taxon>
        <taxon>Betaproteobacteria</taxon>
        <taxon>Neisseriales</taxon>
        <taxon>Chromobacteriaceae</taxon>
        <taxon>Paludibacterium</taxon>
    </lineage>
</organism>
<dbReference type="PROSITE" id="PS50112">
    <property type="entry name" value="PAS"/>
    <property type="match status" value="1"/>
</dbReference>
<keyword evidence="5" id="KW-0067">ATP-binding</keyword>
<dbReference type="PANTHER" id="PTHR43065:SF23">
    <property type="entry name" value="SENSOR HISTIDINE KINASE PDTAS"/>
    <property type="match status" value="1"/>
</dbReference>
<evidence type="ECO:0000256" key="4">
    <source>
        <dbReference type="ARBA" id="ARBA00022777"/>
    </source>
</evidence>
<dbReference type="Gene3D" id="3.30.450.20">
    <property type="entry name" value="PAS domain"/>
    <property type="match status" value="1"/>
</dbReference>
<dbReference type="InterPro" id="IPR013767">
    <property type="entry name" value="PAS_fold"/>
</dbReference>
<keyword evidence="6" id="KW-0902">Two-component regulatory system</keyword>
<comment type="caution">
    <text evidence="9">The sequence shown here is derived from an EMBL/GenBank/DDBJ whole genome shotgun (WGS) entry which is preliminary data.</text>
</comment>
<dbReference type="GO" id="GO:0000160">
    <property type="term" value="P:phosphorelay signal transduction system"/>
    <property type="evidence" value="ECO:0007669"/>
    <property type="project" value="UniProtKB-KW"/>
</dbReference>
<gene>
    <name evidence="9" type="ORF">GKE73_02270</name>
</gene>
<dbReference type="SUPFAM" id="SSF55785">
    <property type="entry name" value="PYP-like sensor domain (PAS domain)"/>
    <property type="match status" value="1"/>
</dbReference>
<evidence type="ECO:0000313" key="9">
    <source>
        <dbReference type="EMBL" id="MTD32558.1"/>
    </source>
</evidence>
<dbReference type="PANTHER" id="PTHR43065">
    <property type="entry name" value="SENSOR HISTIDINE KINASE"/>
    <property type="match status" value="1"/>
</dbReference>
<dbReference type="Gene3D" id="3.30.565.10">
    <property type="entry name" value="Histidine kinase-like ATPase, C-terminal domain"/>
    <property type="match status" value="1"/>
</dbReference>
<dbReference type="InterPro" id="IPR011495">
    <property type="entry name" value="Sig_transdc_His_kin_sub2_dim/P"/>
</dbReference>
<dbReference type="InterPro" id="IPR036890">
    <property type="entry name" value="HATPase_C_sf"/>
</dbReference>
<dbReference type="Pfam" id="PF00989">
    <property type="entry name" value="PAS"/>
    <property type="match status" value="1"/>
</dbReference>
<accession>A0A844GBE6</accession>
<keyword evidence="3" id="KW-0547">Nucleotide-binding</keyword>
<protein>
    <submittedName>
        <fullName evidence="9">PAS domain S-box protein</fullName>
    </submittedName>
</protein>
<keyword evidence="2" id="KW-0808">Transferase</keyword>
<keyword evidence="4" id="KW-0418">Kinase</keyword>
<proteinExistence type="predicted"/>
<dbReference type="GO" id="GO:0006355">
    <property type="term" value="P:regulation of DNA-templated transcription"/>
    <property type="evidence" value="ECO:0007669"/>
    <property type="project" value="InterPro"/>
</dbReference>
<evidence type="ECO:0000313" key="10">
    <source>
        <dbReference type="Proteomes" id="UP000446658"/>
    </source>
</evidence>
<dbReference type="PROSITE" id="PS50113">
    <property type="entry name" value="PAC"/>
    <property type="match status" value="1"/>
</dbReference>
<dbReference type="AlphaFoldDB" id="A0A844GBE6"/>
<evidence type="ECO:0000259" key="8">
    <source>
        <dbReference type="PROSITE" id="PS50113"/>
    </source>
</evidence>
<dbReference type="GO" id="GO:0005524">
    <property type="term" value="F:ATP binding"/>
    <property type="evidence" value="ECO:0007669"/>
    <property type="project" value="UniProtKB-KW"/>
</dbReference>
<dbReference type="Proteomes" id="UP000446658">
    <property type="component" value="Unassembled WGS sequence"/>
</dbReference>
<dbReference type="InterPro" id="IPR003594">
    <property type="entry name" value="HATPase_dom"/>
</dbReference>
<feature type="domain" description="PAC" evidence="8">
    <location>
        <begin position="101"/>
        <end position="153"/>
    </location>
</feature>
<evidence type="ECO:0000256" key="3">
    <source>
        <dbReference type="ARBA" id="ARBA00022741"/>
    </source>
</evidence>
<dbReference type="SMART" id="SM00091">
    <property type="entry name" value="PAS"/>
    <property type="match status" value="1"/>
</dbReference>